<dbReference type="AlphaFoldDB" id="A0A654U6B8"/>
<dbReference type="Proteomes" id="UP000046680">
    <property type="component" value="Unassembled WGS sequence"/>
</dbReference>
<protein>
    <submittedName>
        <fullName evidence="1">Uncharacterized protein</fullName>
    </submittedName>
</protein>
<evidence type="ECO:0000313" key="2">
    <source>
        <dbReference type="Proteomes" id="UP000046680"/>
    </source>
</evidence>
<reference evidence="1 2" key="1">
    <citation type="submission" date="2015-03" db="EMBL/GenBank/DDBJ databases">
        <authorList>
            <consortium name="Pathogen Informatics"/>
        </authorList>
    </citation>
    <scope>NUCLEOTIDE SEQUENCE [LARGE SCALE GENOMIC DNA]</scope>
    <source>
        <strain evidence="1 2">C09601061</strain>
    </source>
</reference>
<accession>A0A654U6B8</accession>
<organism evidence="1 2">
    <name type="scientific">Mycobacterium tuberculosis</name>
    <dbReference type="NCBI Taxonomy" id="1773"/>
    <lineage>
        <taxon>Bacteria</taxon>
        <taxon>Bacillati</taxon>
        <taxon>Actinomycetota</taxon>
        <taxon>Actinomycetes</taxon>
        <taxon>Mycobacteriales</taxon>
        <taxon>Mycobacteriaceae</taxon>
        <taxon>Mycobacterium</taxon>
        <taxon>Mycobacterium tuberculosis complex</taxon>
    </lineage>
</organism>
<sequence>MPRTTSKPPVPAAIRPVTPNTVTDWIAAATPSTSSSAPAIMVDLAMPLVNETTRYPLRVSVRNVISGGFNTLGSCRTEPAAPAAVAAALATVCAISGEPLSLANVSPAIGFSFSRAYLASPG</sequence>
<gene>
    <name evidence="1" type="ORF">ERS007657_03882</name>
</gene>
<name>A0A654U6B8_MYCTX</name>
<dbReference type="EMBL" id="CGCX01002125">
    <property type="protein sequence ID" value="CFS07225.1"/>
    <property type="molecule type" value="Genomic_DNA"/>
</dbReference>
<evidence type="ECO:0000313" key="1">
    <source>
        <dbReference type="EMBL" id="CFS07225.1"/>
    </source>
</evidence>
<proteinExistence type="predicted"/>